<dbReference type="VEuPathDB" id="VectorBase:AATE010558"/>
<evidence type="ECO:0000256" key="3">
    <source>
        <dbReference type="ARBA" id="ARBA00022692"/>
    </source>
</evidence>
<evidence type="ECO:0000313" key="6">
    <source>
        <dbReference type="EnsemblMetazoa" id="AATE010558-PA.1"/>
    </source>
</evidence>
<dbReference type="Pfam" id="PF08395">
    <property type="entry name" value="7tm_7"/>
    <property type="match status" value="1"/>
</dbReference>
<keyword evidence="2" id="KW-1003">Cell membrane</keyword>
<protein>
    <submittedName>
        <fullName evidence="6">Uncharacterized protein</fullName>
    </submittedName>
</protein>
<name>A0A182J3A7_ANOAO</name>
<dbReference type="AlphaFoldDB" id="A0A182J3A7"/>
<evidence type="ECO:0000256" key="5">
    <source>
        <dbReference type="ARBA" id="ARBA00023136"/>
    </source>
</evidence>
<evidence type="ECO:0000256" key="4">
    <source>
        <dbReference type="ARBA" id="ARBA00022989"/>
    </source>
</evidence>
<proteinExistence type="predicted"/>
<keyword evidence="5" id="KW-0472">Membrane</keyword>
<dbReference type="STRING" id="41427.A0A182J3A7"/>
<sequence>MNMTANLLLVVQYRADYIYQQINARAGELMHDAETPNGIVKLYLMHTDTTVTVQCILEIELLTIEYLNRDYTVHVKGLYAIDYTMLFSIVASTTSYMIVLVQFYLQE</sequence>
<dbReference type="InterPro" id="IPR013604">
    <property type="entry name" value="7TM_chemorcpt"/>
</dbReference>
<dbReference type="GO" id="GO:0005886">
    <property type="term" value="C:plasma membrane"/>
    <property type="evidence" value="ECO:0007669"/>
    <property type="project" value="UniProtKB-SubCell"/>
</dbReference>
<organism evidence="6">
    <name type="scientific">Anopheles atroparvus</name>
    <name type="common">European mosquito</name>
    <dbReference type="NCBI Taxonomy" id="41427"/>
    <lineage>
        <taxon>Eukaryota</taxon>
        <taxon>Metazoa</taxon>
        <taxon>Ecdysozoa</taxon>
        <taxon>Arthropoda</taxon>
        <taxon>Hexapoda</taxon>
        <taxon>Insecta</taxon>
        <taxon>Pterygota</taxon>
        <taxon>Neoptera</taxon>
        <taxon>Endopterygota</taxon>
        <taxon>Diptera</taxon>
        <taxon>Nematocera</taxon>
        <taxon>Culicoidea</taxon>
        <taxon>Culicidae</taxon>
        <taxon>Anophelinae</taxon>
        <taxon>Anopheles</taxon>
    </lineage>
</organism>
<evidence type="ECO:0000256" key="2">
    <source>
        <dbReference type="ARBA" id="ARBA00022475"/>
    </source>
</evidence>
<keyword evidence="3" id="KW-0812">Transmembrane</keyword>
<comment type="subcellular location">
    <subcellularLocation>
        <location evidence="1">Cell membrane</location>
        <topology evidence="1">Multi-pass membrane protein</topology>
    </subcellularLocation>
</comment>
<accession>A0A182J3A7</accession>
<reference evidence="6" key="1">
    <citation type="submission" date="2022-08" db="UniProtKB">
        <authorList>
            <consortium name="EnsemblMetazoa"/>
        </authorList>
    </citation>
    <scope>IDENTIFICATION</scope>
    <source>
        <strain evidence="6">EBRO</strain>
    </source>
</reference>
<dbReference type="GO" id="GO:0050909">
    <property type="term" value="P:sensory perception of taste"/>
    <property type="evidence" value="ECO:0007669"/>
    <property type="project" value="InterPro"/>
</dbReference>
<keyword evidence="4" id="KW-1133">Transmembrane helix</keyword>
<dbReference type="EnsemblMetazoa" id="AATE010558-RA">
    <property type="protein sequence ID" value="AATE010558-PA.1"/>
    <property type="gene ID" value="AATE010558"/>
</dbReference>
<evidence type="ECO:0000256" key="1">
    <source>
        <dbReference type="ARBA" id="ARBA00004651"/>
    </source>
</evidence>